<feature type="region of interest" description="Disordered" evidence="2">
    <location>
        <begin position="218"/>
        <end position="243"/>
    </location>
</feature>
<feature type="compositionally biased region" description="Basic and acidic residues" evidence="2">
    <location>
        <begin position="1107"/>
        <end position="1126"/>
    </location>
</feature>
<gene>
    <name evidence="5" type="primary">dpy-21</name>
    <name evidence="3" type="synonym">Cbr-dpy-21</name>
    <name evidence="5" type="ORF">CBG05643</name>
    <name evidence="3" type="ORF">CBG_05643</name>
</gene>
<feature type="region of interest" description="Disordered" evidence="2">
    <location>
        <begin position="871"/>
        <end position="901"/>
    </location>
</feature>
<dbReference type="GO" id="GO:0005634">
    <property type="term" value="C:nucleus"/>
    <property type="evidence" value="ECO:0000318"/>
    <property type="project" value="GO_Central"/>
</dbReference>
<reference evidence="3 4" key="2">
    <citation type="journal article" date="2011" name="PLoS Genet.">
        <title>Caenorhabditis briggsae recombinant inbred line genotypes reveal inter-strain incompatibility and the evolution of recombination.</title>
        <authorList>
            <person name="Ross J.A."/>
            <person name="Koboldt D.C."/>
            <person name="Staisch J.E."/>
            <person name="Chamberlin H.M."/>
            <person name="Gupta B.P."/>
            <person name="Miller R.D."/>
            <person name="Baird S.E."/>
            <person name="Haag E.S."/>
        </authorList>
    </citation>
    <scope>NUCLEOTIDE SEQUENCE [LARGE SCALE GENOMIC DNA]</scope>
    <source>
        <strain evidence="3 4">AF16</strain>
    </source>
</reference>
<feature type="compositionally biased region" description="Polar residues" evidence="2">
    <location>
        <begin position="493"/>
        <end position="502"/>
    </location>
</feature>
<feature type="compositionally biased region" description="Basic and acidic residues" evidence="2">
    <location>
        <begin position="611"/>
        <end position="620"/>
    </location>
</feature>
<evidence type="ECO:0000313" key="5">
    <source>
        <dbReference type="WormBase" id="CBG05643"/>
    </source>
</evidence>
<organism evidence="3 4">
    <name type="scientific">Caenorhabditis briggsae</name>
    <dbReference type="NCBI Taxonomy" id="6238"/>
    <lineage>
        <taxon>Eukaryota</taxon>
        <taxon>Metazoa</taxon>
        <taxon>Ecdysozoa</taxon>
        <taxon>Nematoda</taxon>
        <taxon>Chromadorea</taxon>
        <taxon>Rhabditida</taxon>
        <taxon>Rhabditina</taxon>
        <taxon>Rhabditomorpha</taxon>
        <taxon>Rhabditoidea</taxon>
        <taxon>Rhabditidae</taxon>
        <taxon>Peloderinae</taxon>
        <taxon>Caenorhabditis</taxon>
    </lineage>
</organism>
<feature type="compositionally biased region" description="Pro residues" evidence="2">
    <location>
        <begin position="1165"/>
        <end position="1174"/>
    </location>
</feature>
<sequence>MSESDQEKVSARVKVLVKITNFQAARERAMREMRIAEQQQPTRPRRGPRTPEGDPDDERPSSSTSTISSDSSIAAAHSNLTIWGPFYYRFYGNSEFNKFYSFRRQNFKFSENPFIDRNLDQNLLLLFIVELLLIFNSRHRPARRGPGTPPLPPPSDTAFYEQHFMHHYAAYGYPYPPGTPGAHVLASYPYYQQQYYQYGLPPPPAPPTQPFAHQVPVAIPPPPQPPRLDTNVPPPPPKPADSQRTMVWGPAVQPASSSPLPPVSVLSHGVTPILKLSPNSITGSSGFIENASFAFEAAEPALATPKPPKKHVTVEAPSDILSGAHRTTVSSSKKTERSQLRNVPTSLPSDVPTSSHHQSTPPARYRDVSPPMIQDASFSEMLNPKPQYIRPQRTFTPTHSPEEEERRRRQMEEERMEEELLRMREAEEEEERARKRELREREEEYRRMEMERKAEEEKETMKDEDEEKVLETPALEIRELPCEFFITSHLPMNAQQTGTSAEKSTEALEDVKSEEKAPEETISKPSVASKSTETSQETTISPAPILKVPPKPKPIYTAQRSLSIPSKKAAPTPTTPISTLRARMEAVRNKKVEMLRNPDKATPKPIMSLESVKKEEKHPETSNGYHKNGTVEMNGFSSKPETSNGYNKEYHKRRDESNGHQERKKDHYEASERKHREERRREEERQREEERRREKDRKKKYDEDRKHRERSEKHRDTEKSRKHRSPSPKCEEKPPVQQPVNADEPHVSLDDSADRLVVESLVALSSHRDTNTPDNMDSSFYSEEPTPVKNQEPFMVFDKLKAKIRDDAVNMEQDKSFGLLPPAEPCLVYSLHTHPEPIQIPAPVMEEELKPAPFEEEPVQEEVVEQEELIVEQQPEPTEMAPQERVQEGADDEQRGVREDSVEIDVCADYVNPALTLDDWQPNYDGFQPICQWDTDGQRRGTPDYDDEESVVEHQAQPVMQPVLEENVEAVEPVVQEVVTFAPEHNYEPVAPKPIVPVAESDPPVVLEPVAPAETEPQLESQSTAIDETIAAVAAAAAIISARTAQARSHRSPSVASGGAPENNRDHRSPSIPYQNGTRQNGHTRSPSIAPTSVQDKPMRRPLPGDQSDHDDDKPGPSQPPKKDVPRVITKAALKQGVLQTPPPQRRMRQLDSTPDPEEDEIVAKPPPRPPPKLGPVARVIAHARAGSLQPDASDDRRDARRGLPYRPPSPVRGSGRGRGRGRPPGTTTSSRGSAVVSTRGRGRGRGAAAAAAIQPPRPLQEINLNQDEEIRNRRSVSVAREVAPASDHGLSAIMRRLIGLEQQASDSNRKRVIATENGGTFVAPVPPKRIKTEDSRNNPVMQELHRIRDSIVGEIDVGDQLNEEGETTLEGICYPKKEKKEPSSSSDDRSGNSAADDIIHVDSRSAVLAKMACRAKEEDPSSISMTTLSAMKLVEKEMAEREAHKGMRVIKPEFLWSKMAAKGVTWSSPATERNLNLIAQNCDVPKISEKFRPHIRITKHPNGGGFMLFADYHLFKKDFPDYDDRVAFCRQFQRLSMVESEQGTAQFCIANMENGAEDLRNMMEFLYEVAPELNIKCGNFNAGILNTQTKKFSEYYEKVLENYDSGTFKWSPLEAVQLVGKKAEESGGYFPDLIYEMEKHAFLNSILPWGNFTTRANTAHRDSNDGPILWVRPGEQTVPTSNSGTTSLRAAGNREIEFLDRTPAHADQADDPEATRITTGAIGILQGIPGKQADYPEERRVMKEVVSFFAGDIEEVVKTLKIDLFEPPATQTTMWVDDAKLNTMRRSGIRYAKFELRENDLYFIPRKVVHQFRTVSACVSLAWHVRLQHYYNNDQNYEATVHETIKRYDAEFDSEGPSPVREPRVRR</sequence>
<feature type="region of interest" description="Disordered" evidence="2">
    <location>
        <begin position="491"/>
        <end position="787"/>
    </location>
</feature>
<feature type="compositionally biased region" description="Polar residues" evidence="2">
    <location>
        <begin position="1072"/>
        <end position="1095"/>
    </location>
</feature>
<evidence type="ECO:0000313" key="4">
    <source>
        <dbReference type="Proteomes" id="UP000008549"/>
    </source>
</evidence>
<dbReference type="OMA" id="CIANMEN"/>
<feature type="compositionally biased region" description="Basic and acidic residues" evidence="2">
    <location>
        <begin position="582"/>
        <end position="602"/>
    </location>
</feature>
<feature type="region of interest" description="Disordered" evidence="2">
    <location>
        <begin position="1042"/>
        <end position="1256"/>
    </location>
</feature>
<dbReference type="HOGENOM" id="CLU_236493_0_0_1"/>
<accession>A8X0C0</accession>
<dbReference type="InterPro" id="IPR026306">
    <property type="entry name" value="RSBN1/Dpy-2/CEP530"/>
</dbReference>
<evidence type="ECO:0000313" key="3">
    <source>
        <dbReference type="EMBL" id="CAP26080.2"/>
    </source>
</evidence>
<feature type="compositionally biased region" description="Basic and acidic residues" evidence="2">
    <location>
        <begin position="503"/>
        <end position="522"/>
    </location>
</feature>
<dbReference type="eggNOG" id="KOG4425">
    <property type="taxonomic scope" value="Eukaryota"/>
</dbReference>
<feature type="compositionally biased region" description="Polar residues" evidence="2">
    <location>
        <begin position="340"/>
        <end position="361"/>
    </location>
</feature>
<dbReference type="EMBL" id="HE601419">
    <property type="protein sequence ID" value="CAP26080.2"/>
    <property type="molecule type" value="Genomic_DNA"/>
</dbReference>
<feature type="compositionally biased region" description="Polar residues" evidence="2">
    <location>
        <begin position="523"/>
        <end position="541"/>
    </location>
</feature>
<dbReference type="FunCoup" id="A8X0C0">
    <property type="interactions" value="157"/>
</dbReference>
<feature type="compositionally biased region" description="Basic and acidic residues" evidence="2">
    <location>
        <begin position="885"/>
        <end position="901"/>
    </location>
</feature>
<feature type="compositionally biased region" description="Polar residues" evidence="2">
    <location>
        <begin position="635"/>
        <end position="646"/>
    </location>
</feature>
<dbReference type="InParanoid" id="A8X0C0"/>
<feature type="region of interest" description="Disordered" evidence="2">
    <location>
        <begin position="29"/>
        <end position="70"/>
    </location>
</feature>
<feature type="compositionally biased region" description="Basic and acidic residues" evidence="2">
    <location>
        <begin position="1376"/>
        <end position="1391"/>
    </location>
</feature>
<feature type="compositionally biased region" description="Polar residues" evidence="2">
    <location>
        <begin position="772"/>
        <end position="781"/>
    </location>
</feature>
<feature type="compositionally biased region" description="Basic and acidic residues" evidence="2">
    <location>
        <begin position="400"/>
        <end position="461"/>
    </location>
</feature>
<feature type="compositionally biased region" description="Basic and acidic residues" evidence="2">
    <location>
        <begin position="648"/>
        <end position="719"/>
    </location>
</feature>
<feature type="region of interest" description="Disordered" evidence="2">
    <location>
        <begin position="302"/>
        <end position="474"/>
    </location>
</feature>
<feature type="compositionally biased region" description="Low complexity" evidence="2">
    <location>
        <begin position="564"/>
        <end position="579"/>
    </location>
</feature>
<feature type="compositionally biased region" description="Pro residues" evidence="2">
    <location>
        <begin position="218"/>
        <end position="239"/>
    </location>
</feature>
<keyword evidence="4" id="KW-1185">Reference proteome</keyword>
<evidence type="ECO:0000256" key="1">
    <source>
        <dbReference type="ARBA" id="ARBA00010560"/>
    </source>
</evidence>
<dbReference type="STRING" id="6238.A8X0C0"/>
<evidence type="ECO:0000256" key="2">
    <source>
        <dbReference type="SAM" id="MobiDB-lite"/>
    </source>
</evidence>
<name>A8X0C0_CAEBR</name>
<dbReference type="PANTHER" id="PTHR13354">
    <property type="entry name" value="ROUND SPERMATID BASIC PROTEIN 1"/>
    <property type="match status" value="1"/>
</dbReference>
<protein>
    <submittedName>
        <fullName evidence="3">Protein CBR-DPY-21</fullName>
    </submittedName>
</protein>
<dbReference type="WormBase" id="CBG05643">
    <property type="protein sequence ID" value="CBP07153"/>
    <property type="gene ID" value="WBGene00028049"/>
    <property type="gene designation" value="Cbr-dpy-21"/>
</dbReference>
<feature type="compositionally biased region" description="Low complexity" evidence="2">
    <location>
        <begin position="1224"/>
        <end position="1240"/>
    </location>
</feature>
<feature type="compositionally biased region" description="Low complexity" evidence="2">
    <location>
        <begin position="61"/>
        <end position="70"/>
    </location>
</feature>
<comment type="similarity">
    <text evidence="1">Belongs to the round spermatid basic protein 1 family.</text>
</comment>
<feature type="region of interest" description="Disordered" evidence="2">
    <location>
        <begin position="1359"/>
        <end position="1399"/>
    </location>
</feature>
<proteinExistence type="inferred from homology"/>
<dbReference type="Proteomes" id="UP000008549">
    <property type="component" value="Unassembled WGS sequence"/>
</dbReference>
<dbReference type="PANTHER" id="PTHR13354:SF11">
    <property type="entry name" value="LYSINE-SPECIFIC DEMETHYLASE 9"/>
    <property type="match status" value="1"/>
</dbReference>
<feature type="compositionally biased region" description="Basic and acidic residues" evidence="2">
    <location>
        <begin position="743"/>
        <end position="757"/>
    </location>
</feature>
<reference evidence="3 4" key="1">
    <citation type="journal article" date="2003" name="PLoS Biol.">
        <title>The genome sequence of Caenorhabditis briggsae: a platform for comparative genomics.</title>
        <authorList>
            <person name="Stein L.D."/>
            <person name="Bao Z."/>
            <person name="Blasiar D."/>
            <person name="Blumenthal T."/>
            <person name="Brent M.R."/>
            <person name="Chen N."/>
            <person name="Chinwalla A."/>
            <person name="Clarke L."/>
            <person name="Clee C."/>
            <person name="Coghlan A."/>
            <person name="Coulson A."/>
            <person name="D'Eustachio P."/>
            <person name="Fitch D.H."/>
            <person name="Fulton L.A."/>
            <person name="Fulton R.E."/>
            <person name="Griffiths-Jones S."/>
            <person name="Harris T.W."/>
            <person name="Hillier L.W."/>
            <person name="Kamath R."/>
            <person name="Kuwabara P.E."/>
            <person name="Mardis E.R."/>
            <person name="Marra M.A."/>
            <person name="Miner T.L."/>
            <person name="Minx P."/>
            <person name="Mullikin J.C."/>
            <person name="Plumb R.W."/>
            <person name="Rogers J."/>
            <person name="Schein J.E."/>
            <person name="Sohrmann M."/>
            <person name="Spieth J."/>
            <person name="Stajich J.E."/>
            <person name="Wei C."/>
            <person name="Willey D."/>
            <person name="Wilson R.K."/>
            <person name="Durbin R."/>
            <person name="Waterston R.H."/>
        </authorList>
    </citation>
    <scope>NUCLEOTIDE SEQUENCE [LARGE SCALE GENOMIC DNA]</scope>
    <source>
        <strain evidence="3 4">AF16</strain>
    </source>
</reference>